<evidence type="ECO:0000256" key="1">
    <source>
        <dbReference type="ARBA" id="ARBA00022737"/>
    </source>
</evidence>
<proteinExistence type="predicted"/>
<evidence type="ECO:0000313" key="3">
    <source>
        <dbReference type="EMBL" id="KAJ4757379.1"/>
    </source>
</evidence>
<dbReference type="InterPro" id="IPR055414">
    <property type="entry name" value="LRR_R13L4/SHOC2-like"/>
</dbReference>
<accession>A0AAV8CNM4</accession>
<dbReference type="Proteomes" id="UP001140206">
    <property type="component" value="Chromosome 4"/>
</dbReference>
<protein>
    <submittedName>
        <fullName evidence="3">Disease resistance protein (CC-NBS-LRR class) family</fullName>
    </submittedName>
</protein>
<dbReference type="Gene3D" id="3.80.10.10">
    <property type="entry name" value="Ribonuclease Inhibitor"/>
    <property type="match status" value="1"/>
</dbReference>
<feature type="domain" description="Disease resistance R13L4/SHOC-2-like LRR" evidence="2">
    <location>
        <begin position="4"/>
        <end position="152"/>
    </location>
</feature>
<dbReference type="Pfam" id="PF23598">
    <property type="entry name" value="LRR_14"/>
    <property type="match status" value="1"/>
</dbReference>
<dbReference type="AlphaFoldDB" id="A0AAV8CNM4"/>
<dbReference type="SUPFAM" id="SSF52058">
    <property type="entry name" value="L domain-like"/>
    <property type="match status" value="1"/>
</dbReference>
<keyword evidence="4" id="KW-1185">Reference proteome</keyword>
<evidence type="ECO:0000259" key="2">
    <source>
        <dbReference type="Pfam" id="PF23598"/>
    </source>
</evidence>
<reference evidence="3" key="1">
    <citation type="submission" date="2022-08" db="EMBL/GenBank/DDBJ databases">
        <authorList>
            <person name="Marques A."/>
        </authorList>
    </citation>
    <scope>NUCLEOTIDE SEQUENCE</scope>
    <source>
        <strain evidence="3">RhyPub2mFocal</strain>
        <tissue evidence="3">Leaves</tissue>
    </source>
</reference>
<organism evidence="3 4">
    <name type="scientific">Rhynchospora pubera</name>
    <dbReference type="NCBI Taxonomy" id="906938"/>
    <lineage>
        <taxon>Eukaryota</taxon>
        <taxon>Viridiplantae</taxon>
        <taxon>Streptophyta</taxon>
        <taxon>Embryophyta</taxon>
        <taxon>Tracheophyta</taxon>
        <taxon>Spermatophyta</taxon>
        <taxon>Magnoliopsida</taxon>
        <taxon>Liliopsida</taxon>
        <taxon>Poales</taxon>
        <taxon>Cyperaceae</taxon>
        <taxon>Cyperoideae</taxon>
        <taxon>Rhynchosporeae</taxon>
        <taxon>Rhynchospora</taxon>
    </lineage>
</organism>
<sequence length="184" mass="21380">MLPHLTSLSVSAINIDEVLNLNFLDPLPDLEKLHFRGKMEMGILPRVFDSLHKLRELCLAWSALKEDPLSSLALMRNLVYLYLLRTYDGEFLTFCKDYFPNLRHLALRDMAQLARIEIECGTMINLNHLELTGLQRIQCVPEGISFLRSLRSMVLRDMPEIFVEKLRGDESRLVQHVPQIIYLD</sequence>
<gene>
    <name evidence="3" type="ORF">LUZ62_067754</name>
</gene>
<evidence type="ECO:0000313" key="4">
    <source>
        <dbReference type="Proteomes" id="UP001140206"/>
    </source>
</evidence>
<dbReference type="EMBL" id="JAMFTS010000004">
    <property type="protein sequence ID" value="KAJ4757379.1"/>
    <property type="molecule type" value="Genomic_DNA"/>
</dbReference>
<comment type="caution">
    <text evidence="3">The sequence shown here is derived from an EMBL/GenBank/DDBJ whole genome shotgun (WGS) entry which is preliminary data.</text>
</comment>
<keyword evidence="1" id="KW-0677">Repeat</keyword>
<dbReference type="InterPro" id="IPR032675">
    <property type="entry name" value="LRR_dom_sf"/>
</dbReference>
<name>A0AAV8CNM4_9POAL</name>